<comment type="similarity">
    <text evidence="1 5">Belongs to the peptidase S8 family.</text>
</comment>
<dbReference type="PRINTS" id="PR00723">
    <property type="entry name" value="SUBTILISIN"/>
</dbReference>
<evidence type="ECO:0000256" key="3">
    <source>
        <dbReference type="ARBA" id="ARBA00022801"/>
    </source>
</evidence>
<feature type="domain" description="Peptidase S8/S53" evidence="7">
    <location>
        <begin position="124"/>
        <end position="288"/>
    </location>
</feature>
<keyword evidence="9" id="KW-1185">Reference proteome</keyword>
<dbReference type="Gene3D" id="3.40.50.200">
    <property type="entry name" value="Peptidase S8/S53 domain"/>
    <property type="match status" value="1"/>
</dbReference>
<dbReference type="GO" id="GO:0004252">
    <property type="term" value="F:serine-type endopeptidase activity"/>
    <property type="evidence" value="ECO:0007669"/>
    <property type="project" value="InterPro"/>
</dbReference>
<dbReference type="AlphaFoldDB" id="A0AAV9GQX7"/>
<accession>A0AAV9GQX7</accession>
<dbReference type="Pfam" id="PF00082">
    <property type="entry name" value="Peptidase_S8"/>
    <property type="match status" value="1"/>
</dbReference>
<dbReference type="PROSITE" id="PS51892">
    <property type="entry name" value="SUBTILASE"/>
    <property type="match status" value="1"/>
</dbReference>
<dbReference type="PROSITE" id="PS00136">
    <property type="entry name" value="SUBTILASE_ASP"/>
    <property type="match status" value="1"/>
</dbReference>
<evidence type="ECO:0000259" key="7">
    <source>
        <dbReference type="Pfam" id="PF00082"/>
    </source>
</evidence>
<dbReference type="InterPro" id="IPR015500">
    <property type="entry name" value="Peptidase_S8_subtilisin-rel"/>
</dbReference>
<feature type="chain" id="PRO_5043832797" evidence="6">
    <location>
        <begin position="20"/>
        <end position="317"/>
    </location>
</feature>
<evidence type="ECO:0000256" key="1">
    <source>
        <dbReference type="ARBA" id="ARBA00011073"/>
    </source>
</evidence>
<dbReference type="InterPro" id="IPR023827">
    <property type="entry name" value="Peptidase_S8_Asp-AS"/>
</dbReference>
<dbReference type="InterPro" id="IPR036852">
    <property type="entry name" value="Peptidase_S8/S53_dom_sf"/>
</dbReference>
<keyword evidence="3" id="KW-0378">Hydrolase</keyword>
<evidence type="ECO:0000256" key="5">
    <source>
        <dbReference type="PROSITE-ProRule" id="PRU01240"/>
    </source>
</evidence>
<dbReference type="InterPro" id="IPR000209">
    <property type="entry name" value="Peptidase_S8/S53_dom"/>
</dbReference>
<evidence type="ECO:0000256" key="6">
    <source>
        <dbReference type="SAM" id="SignalP"/>
    </source>
</evidence>
<reference evidence="8" key="2">
    <citation type="submission" date="2023-05" db="EMBL/GenBank/DDBJ databases">
        <authorList>
            <consortium name="Lawrence Berkeley National Laboratory"/>
            <person name="Steindorff A."/>
            <person name="Hensen N."/>
            <person name="Bonometti L."/>
            <person name="Westerberg I."/>
            <person name="Brannstrom I.O."/>
            <person name="Guillou S."/>
            <person name="Cros-Aarteil S."/>
            <person name="Calhoun S."/>
            <person name="Haridas S."/>
            <person name="Kuo A."/>
            <person name="Mondo S."/>
            <person name="Pangilinan J."/>
            <person name="Riley R."/>
            <person name="Labutti K."/>
            <person name="Andreopoulos B."/>
            <person name="Lipzen A."/>
            <person name="Chen C."/>
            <person name="Yanf M."/>
            <person name="Daum C."/>
            <person name="Ng V."/>
            <person name="Clum A."/>
            <person name="Ohm R."/>
            <person name="Martin F."/>
            <person name="Silar P."/>
            <person name="Natvig D."/>
            <person name="Lalanne C."/>
            <person name="Gautier V."/>
            <person name="Ament-Velasquez S.L."/>
            <person name="Kruys A."/>
            <person name="Hutchinson M.I."/>
            <person name="Powell A.J."/>
            <person name="Barry K."/>
            <person name="Miller A.N."/>
            <person name="Grigoriev I.V."/>
            <person name="Debuchy R."/>
            <person name="Gladieux P."/>
            <person name="Thoren M.H."/>
            <person name="Johannesson H."/>
        </authorList>
    </citation>
    <scope>NUCLEOTIDE SEQUENCE</scope>
    <source>
        <strain evidence="8">PSN243</strain>
    </source>
</reference>
<organism evidence="8 9">
    <name type="scientific">Podospora aff. communis PSN243</name>
    <dbReference type="NCBI Taxonomy" id="3040156"/>
    <lineage>
        <taxon>Eukaryota</taxon>
        <taxon>Fungi</taxon>
        <taxon>Dikarya</taxon>
        <taxon>Ascomycota</taxon>
        <taxon>Pezizomycotina</taxon>
        <taxon>Sordariomycetes</taxon>
        <taxon>Sordariomycetidae</taxon>
        <taxon>Sordariales</taxon>
        <taxon>Podosporaceae</taxon>
        <taxon>Podospora</taxon>
    </lineage>
</organism>
<evidence type="ECO:0000313" key="8">
    <source>
        <dbReference type="EMBL" id="KAK4451028.1"/>
    </source>
</evidence>
<dbReference type="Proteomes" id="UP001321760">
    <property type="component" value="Unassembled WGS sequence"/>
</dbReference>
<keyword evidence="6" id="KW-0732">Signal</keyword>
<dbReference type="SUPFAM" id="SSF52743">
    <property type="entry name" value="Subtilisin-like"/>
    <property type="match status" value="1"/>
</dbReference>
<comment type="caution">
    <text evidence="5">Lacks conserved residue(s) required for the propagation of feature annotation.</text>
</comment>
<evidence type="ECO:0000256" key="2">
    <source>
        <dbReference type="ARBA" id="ARBA00022670"/>
    </source>
</evidence>
<dbReference type="PANTHER" id="PTHR43399">
    <property type="entry name" value="SUBTILISIN-RELATED"/>
    <property type="match status" value="1"/>
</dbReference>
<keyword evidence="4" id="KW-0720">Serine protease</keyword>
<dbReference type="PANTHER" id="PTHR43399:SF4">
    <property type="entry name" value="CELL WALL-ASSOCIATED PROTEASE"/>
    <property type="match status" value="1"/>
</dbReference>
<sequence length="317" mass="33983">MVFIRSLLGSVTVATLVVALPSEVTERAGDLAKRGPIQQHCSSIQGAGFFTGLEIQKLLQSFPLHGTARQSVRTSLALGYLLSVLRKTLCKFADNYMVMHHGIYSKYILNLGIEETANAKSGRVKVAILDTGLDLSHHEMQARSERIRVGRTWLGNPDGEVLEMKSSPSNDPHGHGTHITGFLLDIAPDCDVYVAQIADSTELRPNSATIIAKAVKHAVEVWKVDIISMSFGFTDEREPGCEELREALGAAYAAKVLLFAAASNSGAHRDIPSFPARMNGVFCIFASNGMGGSSIINPSPSEAGPNFTTLGEAVCSA</sequence>
<dbReference type="EMBL" id="MU865930">
    <property type="protein sequence ID" value="KAK4451028.1"/>
    <property type="molecule type" value="Genomic_DNA"/>
</dbReference>
<reference evidence="8" key="1">
    <citation type="journal article" date="2023" name="Mol. Phylogenet. Evol.">
        <title>Genome-scale phylogeny and comparative genomics of the fungal order Sordariales.</title>
        <authorList>
            <person name="Hensen N."/>
            <person name="Bonometti L."/>
            <person name="Westerberg I."/>
            <person name="Brannstrom I.O."/>
            <person name="Guillou S."/>
            <person name="Cros-Aarteil S."/>
            <person name="Calhoun S."/>
            <person name="Haridas S."/>
            <person name="Kuo A."/>
            <person name="Mondo S."/>
            <person name="Pangilinan J."/>
            <person name="Riley R."/>
            <person name="LaButti K."/>
            <person name="Andreopoulos B."/>
            <person name="Lipzen A."/>
            <person name="Chen C."/>
            <person name="Yan M."/>
            <person name="Daum C."/>
            <person name="Ng V."/>
            <person name="Clum A."/>
            <person name="Steindorff A."/>
            <person name="Ohm R.A."/>
            <person name="Martin F."/>
            <person name="Silar P."/>
            <person name="Natvig D.O."/>
            <person name="Lalanne C."/>
            <person name="Gautier V."/>
            <person name="Ament-Velasquez S.L."/>
            <person name="Kruys A."/>
            <person name="Hutchinson M.I."/>
            <person name="Powell A.J."/>
            <person name="Barry K."/>
            <person name="Miller A.N."/>
            <person name="Grigoriev I.V."/>
            <person name="Debuchy R."/>
            <person name="Gladieux P."/>
            <person name="Hiltunen Thoren M."/>
            <person name="Johannesson H."/>
        </authorList>
    </citation>
    <scope>NUCLEOTIDE SEQUENCE</scope>
    <source>
        <strain evidence="8">PSN243</strain>
    </source>
</reference>
<dbReference type="CDD" id="cd00306">
    <property type="entry name" value="Peptidases_S8_S53"/>
    <property type="match status" value="1"/>
</dbReference>
<proteinExistence type="inferred from homology"/>
<evidence type="ECO:0000256" key="4">
    <source>
        <dbReference type="ARBA" id="ARBA00022825"/>
    </source>
</evidence>
<gene>
    <name evidence="8" type="ORF">QBC34DRAFT_378858</name>
</gene>
<name>A0AAV9GQX7_9PEZI</name>
<dbReference type="InterPro" id="IPR051048">
    <property type="entry name" value="Peptidase_S8/S53_subtilisin"/>
</dbReference>
<comment type="caution">
    <text evidence="8">The sequence shown here is derived from an EMBL/GenBank/DDBJ whole genome shotgun (WGS) entry which is preliminary data.</text>
</comment>
<dbReference type="GO" id="GO:0006508">
    <property type="term" value="P:proteolysis"/>
    <property type="evidence" value="ECO:0007669"/>
    <property type="project" value="UniProtKB-KW"/>
</dbReference>
<feature type="signal peptide" evidence="6">
    <location>
        <begin position="1"/>
        <end position="19"/>
    </location>
</feature>
<protein>
    <submittedName>
        <fullName evidence="8">Peptidase S8/S53 domain-containing protein</fullName>
    </submittedName>
</protein>
<keyword evidence="2" id="KW-0645">Protease</keyword>
<evidence type="ECO:0000313" key="9">
    <source>
        <dbReference type="Proteomes" id="UP001321760"/>
    </source>
</evidence>